<dbReference type="SUPFAM" id="SSF53448">
    <property type="entry name" value="Nucleotide-diphospho-sugar transferases"/>
    <property type="match status" value="1"/>
</dbReference>
<dbReference type="AlphaFoldDB" id="A0A2W4XU11"/>
<organism evidence="1 2">
    <name type="scientific">Phormidesmis priestleyi</name>
    <dbReference type="NCBI Taxonomy" id="268141"/>
    <lineage>
        <taxon>Bacteria</taxon>
        <taxon>Bacillati</taxon>
        <taxon>Cyanobacteriota</taxon>
        <taxon>Cyanophyceae</taxon>
        <taxon>Leptolyngbyales</taxon>
        <taxon>Leptolyngbyaceae</taxon>
        <taxon>Phormidesmis</taxon>
    </lineage>
</organism>
<evidence type="ECO:0000313" key="2">
    <source>
        <dbReference type="Proteomes" id="UP000249794"/>
    </source>
</evidence>
<proteinExistence type="predicted"/>
<reference evidence="2" key="1">
    <citation type="submission" date="2018-04" db="EMBL/GenBank/DDBJ databases">
        <authorList>
            <person name="Cornet L."/>
        </authorList>
    </citation>
    <scope>NUCLEOTIDE SEQUENCE [LARGE SCALE GENOMIC DNA]</scope>
</reference>
<gene>
    <name evidence="1" type="ORF">DCF15_01210</name>
</gene>
<dbReference type="Proteomes" id="UP000249794">
    <property type="component" value="Unassembled WGS sequence"/>
</dbReference>
<accession>A0A2W4XU11</accession>
<evidence type="ECO:0000313" key="1">
    <source>
        <dbReference type="EMBL" id="PZO60846.1"/>
    </source>
</evidence>
<comment type="caution">
    <text evidence="1">The sequence shown here is derived from an EMBL/GenBank/DDBJ whole genome shotgun (WGS) entry which is preliminary data.</text>
</comment>
<sequence length="287" mass="33063">MQEPYCFCTLAVGDRYRQHAALLAQDLLLHAPHVPLLLLTDQPDDFKAFPNVQGVLHYLQSVKGYHDKRFVLMAALDRFESCLFVDADVRVLGPLPEQMGFMFGIVARYGCGIIKHSAEGKVRPAFKLIQSVAQALKLDLTEVLWFHEFMFMITRQQGKEKDFFLAWEAIAHYFQSQGIHDGEGSVMGLAAAHSGFDIHFQRRDFFPCFKDNIQKEKIKEGNADFPAMAAEFKTHREIEYPQRSLFQKIANRLKIQTAFTYRLLKFRLHAIRSDPWQALISAQTHKK</sequence>
<name>A0A2W4XU11_9CYAN</name>
<evidence type="ECO:0008006" key="3">
    <source>
        <dbReference type="Google" id="ProtNLM"/>
    </source>
</evidence>
<dbReference type="EMBL" id="QBMP01000005">
    <property type="protein sequence ID" value="PZO60846.1"/>
    <property type="molecule type" value="Genomic_DNA"/>
</dbReference>
<protein>
    <recommendedName>
        <fullName evidence="3">Glycosyl transferase</fullName>
    </recommendedName>
</protein>
<reference evidence="1 2" key="2">
    <citation type="submission" date="2018-06" db="EMBL/GenBank/DDBJ databases">
        <title>Metagenomic assembly of (sub)arctic Cyanobacteria and their associated microbiome from non-axenic cultures.</title>
        <authorList>
            <person name="Baurain D."/>
        </authorList>
    </citation>
    <scope>NUCLEOTIDE SEQUENCE [LARGE SCALE GENOMIC DNA]</scope>
    <source>
        <strain evidence="1">ULC027bin1</strain>
    </source>
</reference>
<dbReference type="InterPro" id="IPR029044">
    <property type="entry name" value="Nucleotide-diphossugar_trans"/>
</dbReference>